<gene>
    <name evidence="4" type="ORF">C1J01_47465</name>
</gene>
<keyword evidence="1 2" id="KW-0238">DNA-binding</keyword>
<dbReference type="InterPro" id="IPR009057">
    <property type="entry name" value="Homeodomain-like_sf"/>
</dbReference>
<dbReference type="PROSITE" id="PS01081">
    <property type="entry name" value="HTH_TETR_1"/>
    <property type="match status" value="1"/>
</dbReference>
<dbReference type="Gene3D" id="1.10.10.60">
    <property type="entry name" value="Homeodomain-like"/>
    <property type="match status" value="1"/>
</dbReference>
<dbReference type="PANTHER" id="PTHR30328:SF54">
    <property type="entry name" value="HTH-TYPE TRANSCRIPTIONAL REPRESSOR SCO4008"/>
    <property type="match status" value="1"/>
</dbReference>
<feature type="domain" description="HTH tetR-type" evidence="3">
    <location>
        <begin position="13"/>
        <end position="73"/>
    </location>
</feature>
<dbReference type="Gene3D" id="1.10.357.10">
    <property type="entry name" value="Tetracycline Repressor, domain 2"/>
    <property type="match status" value="1"/>
</dbReference>
<dbReference type="InterPro" id="IPR036271">
    <property type="entry name" value="Tet_transcr_reg_TetR-rel_C_sf"/>
</dbReference>
<evidence type="ECO:0000313" key="5">
    <source>
        <dbReference type="Proteomes" id="UP000249304"/>
    </source>
</evidence>
<keyword evidence="5" id="KW-1185">Reference proteome</keyword>
<dbReference type="EMBL" id="POUD01000508">
    <property type="protein sequence ID" value="PZG02285.1"/>
    <property type="molecule type" value="Genomic_DNA"/>
</dbReference>
<dbReference type="OrthoDB" id="9806334at2"/>
<evidence type="ECO:0000256" key="1">
    <source>
        <dbReference type="ARBA" id="ARBA00023125"/>
    </source>
</evidence>
<dbReference type="InterPro" id="IPR050109">
    <property type="entry name" value="HTH-type_TetR-like_transc_reg"/>
</dbReference>
<dbReference type="GO" id="GO:0003677">
    <property type="term" value="F:DNA binding"/>
    <property type="evidence" value="ECO:0007669"/>
    <property type="project" value="UniProtKB-UniRule"/>
</dbReference>
<protein>
    <submittedName>
        <fullName evidence="4">TetR family transcriptional regulator</fullName>
    </submittedName>
</protein>
<dbReference type="InterPro" id="IPR023772">
    <property type="entry name" value="DNA-bd_HTH_TetR-type_CS"/>
</dbReference>
<evidence type="ECO:0000313" key="4">
    <source>
        <dbReference type="EMBL" id="PZG02285.1"/>
    </source>
</evidence>
<organism evidence="4 5">
    <name type="scientific">Nonomuraea aridisoli</name>
    <dbReference type="NCBI Taxonomy" id="2070368"/>
    <lineage>
        <taxon>Bacteria</taxon>
        <taxon>Bacillati</taxon>
        <taxon>Actinomycetota</taxon>
        <taxon>Actinomycetes</taxon>
        <taxon>Streptosporangiales</taxon>
        <taxon>Streptosporangiaceae</taxon>
        <taxon>Nonomuraea</taxon>
    </lineage>
</organism>
<sequence length="201" mass="22195">MNVTSGSRTFVEEARRAQIIGCAIDVLADEGYAQATMARIAKQAKISAGVISYHFGGKAQLIKAVVSEVARMATDMMVPRILAQPTATEGLRAYVESNLDFMRQHRKPLLALMEIITHAPRESGGPGPYDKQAEIAITDLEKVLEWGQRTGEFRDFDRHTMAVALRGMIDAVAEHLIPHPGWDLDLLARELVTTLTLATRR</sequence>
<feature type="DNA-binding region" description="H-T-H motif" evidence="2">
    <location>
        <begin position="36"/>
        <end position="55"/>
    </location>
</feature>
<dbReference type="InterPro" id="IPR001647">
    <property type="entry name" value="HTH_TetR"/>
</dbReference>
<dbReference type="PRINTS" id="PR00455">
    <property type="entry name" value="HTHTETR"/>
</dbReference>
<name>A0A2W2DAJ1_9ACTN</name>
<proteinExistence type="predicted"/>
<comment type="caution">
    <text evidence="4">The sequence shown here is derived from an EMBL/GenBank/DDBJ whole genome shotgun (WGS) entry which is preliminary data.</text>
</comment>
<evidence type="ECO:0000256" key="2">
    <source>
        <dbReference type="PROSITE-ProRule" id="PRU00335"/>
    </source>
</evidence>
<evidence type="ECO:0000259" key="3">
    <source>
        <dbReference type="PROSITE" id="PS50977"/>
    </source>
</evidence>
<dbReference type="Proteomes" id="UP000249304">
    <property type="component" value="Unassembled WGS sequence"/>
</dbReference>
<reference evidence="4 5" key="1">
    <citation type="submission" date="2018-01" db="EMBL/GenBank/DDBJ databases">
        <title>Draft genome sequence of Nonomuraea sp. KC333.</title>
        <authorList>
            <person name="Sahin N."/>
            <person name="Saygin H."/>
            <person name="Ay H."/>
        </authorList>
    </citation>
    <scope>NUCLEOTIDE SEQUENCE [LARGE SCALE GENOMIC DNA]</scope>
    <source>
        <strain evidence="4 5">KC333</strain>
    </source>
</reference>
<dbReference type="SUPFAM" id="SSF48498">
    <property type="entry name" value="Tetracyclin repressor-like, C-terminal domain"/>
    <property type="match status" value="1"/>
</dbReference>
<dbReference type="Pfam" id="PF00440">
    <property type="entry name" value="TetR_N"/>
    <property type="match status" value="1"/>
</dbReference>
<dbReference type="PANTHER" id="PTHR30328">
    <property type="entry name" value="TRANSCRIPTIONAL REPRESSOR"/>
    <property type="match status" value="1"/>
</dbReference>
<dbReference type="PROSITE" id="PS50977">
    <property type="entry name" value="HTH_TETR_2"/>
    <property type="match status" value="1"/>
</dbReference>
<dbReference type="AlphaFoldDB" id="A0A2W2DAJ1"/>
<dbReference type="SUPFAM" id="SSF46689">
    <property type="entry name" value="Homeodomain-like"/>
    <property type="match status" value="1"/>
</dbReference>
<dbReference type="GO" id="GO:0006355">
    <property type="term" value="P:regulation of DNA-templated transcription"/>
    <property type="evidence" value="ECO:0007669"/>
    <property type="project" value="UniProtKB-ARBA"/>
</dbReference>
<accession>A0A2W2DAJ1</accession>